<dbReference type="GO" id="GO:0051301">
    <property type="term" value="P:cell division"/>
    <property type="evidence" value="ECO:0007669"/>
    <property type="project" value="UniProtKB-KW"/>
</dbReference>
<sequence length="213" mass="24008">MKRIQTKLFLLLVLLVLLIGCVGCEMASEKGDKEHNTEVTKTDTKVDSTVKLSDKEVKDILNQLIPKALNIHVGLFNTSNEFKVDETKTIPGDVGYVLVLDEKVKTVADLKKTVEEVFTKDIAQKVFYSRYLTPEKGDRPRYKDYDGKLYVDIETGGRGWATTFLIDSAKLKGQKGRVAEIELNRTVLDDPADPLTIKIEYVNGKWLLASRLD</sequence>
<keyword evidence="1" id="KW-0131">Cell cycle</keyword>
<keyword evidence="1" id="KW-0132">Cell division</keyword>
<evidence type="ECO:0000313" key="1">
    <source>
        <dbReference type="EMBL" id="MBP1989511.1"/>
    </source>
</evidence>
<dbReference type="Gene3D" id="3.10.450.420">
    <property type="match status" value="1"/>
</dbReference>
<reference evidence="1 2" key="1">
    <citation type="submission" date="2021-03" db="EMBL/GenBank/DDBJ databases">
        <title>Genomic Encyclopedia of Type Strains, Phase IV (KMG-IV): sequencing the most valuable type-strain genomes for metagenomic binning, comparative biology and taxonomic classification.</title>
        <authorList>
            <person name="Goeker M."/>
        </authorList>
    </citation>
    <scope>NUCLEOTIDE SEQUENCE [LARGE SCALE GENOMIC DNA]</scope>
    <source>
        <strain evidence="1 2">DSM 26048</strain>
    </source>
</reference>
<proteinExistence type="predicted"/>
<name>A0ABS4IPL8_9BACL</name>
<accession>A0ABS4IPL8</accession>
<keyword evidence="2" id="KW-1185">Reference proteome</keyword>
<protein>
    <submittedName>
        <fullName evidence="1">Cell division ATPase FtsA</fullName>
    </submittedName>
</protein>
<dbReference type="EMBL" id="JAGGLB010000003">
    <property type="protein sequence ID" value="MBP1989511.1"/>
    <property type="molecule type" value="Genomic_DNA"/>
</dbReference>
<dbReference type="PROSITE" id="PS51257">
    <property type="entry name" value="PROKAR_LIPOPROTEIN"/>
    <property type="match status" value="1"/>
</dbReference>
<dbReference type="RefSeq" id="WP_209970357.1">
    <property type="nucleotide sequence ID" value="NZ_JAGGLB010000003.1"/>
</dbReference>
<evidence type="ECO:0000313" key="2">
    <source>
        <dbReference type="Proteomes" id="UP001519287"/>
    </source>
</evidence>
<comment type="caution">
    <text evidence="1">The sequence shown here is derived from an EMBL/GenBank/DDBJ whole genome shotgun (WGS) entry which is preliminary data.</text>
</comment>
<organism evidence="1 2">
    <name type="scientific">Paenibacillus eucommiae</name>
    <dbReference type="NCBI Taxonomy" id="1355755"/>
    <lineage>
        <taxon>Bacteria</taxon>
        <taxon>Bacillati</taxon>
        <taxon>Bacillota</taxon>
        <taxon>Bacilli</taxon>
        <taxon>Bacillales</taxon>
        <taxon>Paenibacillaceae</taxon>
        <taxon>Paenibacillus</taxon>
    </lineage>
</organism>
<gene>
    <name evidence="1" type="ORF">J2Z66_001109</name>
</gene>
<dbReference type="Proteomes" id="UP001519287">
    <property type="component" value="Unassembled WGS sequence"/>
</dbReference>
<dbReference type="InterPro" id="IPR053749">
    <property type="entry name" value="TA_system-associated_sf"/>
</dbReference>